<protein>
    <submittedName>
        <fullName evidence="1">Uncharacterized protein</fullName>
    </submittedName>
</protein>
<organism evidence="1 2">
    <name type="scientific">Gossypium laxum</name>
    <dbReference type="NCBI Taxonomy" id="34288"/>
    <lineage>
        <taxon>Eukaryota</taxon>
        <taxon>Viridiplantae</taxon>
        <taxon>Streptophyta</taxon>
        <taxon>Embryophyta</taxon>
        <taxon>Tracheophyta</taxon>
        <taxon>Spermatophyta</taxon>
        <taxon>Magnoliopsida</taxon>
        <taxon>eudicotyledons</taxon>
        <taxon>Gunneridae</taxon>
        <taxon>Pentapetalae</taxon>
        <taxon>rosids</taxon>
        <taxon>malvids</taxon>
        <taxon>Malvales</taxon>
        <taxon>Malvaceae</taxon>
        <taxon>Malvoideae</taxon>
        <taxon>Gossypium</taxon>
    </lineage>
</organism>
<dbReference type="AlphaFoldDB" id="A0A7J9B084"/>
<evidence type="ECO:0000313" key="1">
    <source>
        <dbReference type="EMBL" id="MBA0729745.1"/>
    </source>
</evidence>
<proteinExistence type="predicted"/>
<comment type="caution">
    <text evidence="1">The sequence shown here is derived from an EMBL/GenBank/DDBJ whole genome shotgun (WGS) entry which is preliminary data.</text>
</comment>
<reference evidence="1 2" key="1">
    <citation type="journal article" date="2019" name="Genome Biol. Evol.">
        <title>Insights into the evolution of the New World diploid cottons (Gossypium, subgenus Houzingenia) based on genome sequencing.</title>
        <authorList>
            <person name="Grover C.E."/>
            <person name="Arick M.A. 2nd"/>
            <person name="Thrash A."/>
            <person name="Conover J.L."/>
            <person name="Sanders W.S."/>
            <person name="Peterson D.G."/>
            <person name="Frelichowski J.E."/>
            <person name="Scheffler J.A."/>
            <person name="Scheffler B.E."/>
            <person name="Wendel J.F."/>
        </authorList>
    </citation>
    <scope>NUCLEOTIDE SEQUENCE [LARGE SCALE GENOMIC DNA]</scope>
    <source>
        <strain evidence="1">4</strain>
        <tissue evidence="1">Leaf</tissue>
    </source>
</reference>
<dbReference type="EMBL" id="JABEZV010439572">
    <property type="protein sequence ID" value="MBA0729745.1"/>
    <property type="molecule type" value="Genomic_DNA"/>
</dbReference>
<dbReference type="Proteomes" id="UP000593574">
    <property type="component" value="Unassembled WGS sequence"/>
</dbReference>
<accession>A0A7J9B084</accession>
<gene>
    <name evidence="1" type="ORF">Golax_020540</name>
</gene>
<evidence type="ECO:0000313" key="2">
    <source>
        <dbReference type="Proteomes" id="UP000593574"/>
    </source>
</evidence>
<keyword evidence="2" id="KW-1185">Reference proteome</keyword>
<name>A0A7J9B084_9ROSI</name>
<sequence length="41" mass="4702">MNQSPIFLTELIRGLHQSQQFCRNFQIAEQIPESGFLPGLL</sequence>